<sequence>MPRPKKLRNAKVVPLVLEGELYEQAKRIAAQLGVSVSEYVRQALKEKIEADSVRLGLSNVFEEKAVAQARDGSLTAEVAGVPPLAVAQFNDFARSWEELRPALAKAVDEVKMLWGEWQGLDEEARHYAEKEVPPHLHDKWVKVEGRGEMWGRQAFQAFVEEYKAKRMKELAGRLREVDAVISRYWKLYYVWMKLRKEVFRDDNKDKEMLSRAAKIEAELARMYERIAEVRKEREELRRALYGSQKKGRRGFSTARRQ</sequence>
<organism evidence="2 3">
    <name type="scientific">Thermofilum pendens (strain DSM 2475 / Hrk 5)</name>
    <dbReference type="NCBI Taxonomy" id="368408"/>
    <lineage>
        <taxon>Archaea</taxon>
        <taxon>Thermoproteota</taxon>
        <taxon>Thermoprotei</taxon>
        <taxon>Thermofilales</taxon>
        <taxon>Thermofilaceae</taxon>
        <taxon>Thermofilum</taxon>
    </lineage>
</organism>
<keyword evidence="3" id="KW-1185">Reference proteome</keyword>
<evidence type="ECO:0000313" key="3">
    <source>
        <dbReference type="Proteomes" id="UP000000641"/>
    </source>
</evidence>
<proteinExistence type="predicted"/>
<dbReference type="KEGG" id="tpe:Tpen_1852"/>
<dbReference type="EnsemblBacteria" id="ABL79247">
    <property type="protein sequence ID" value="ABL79247"/>
    <property type="gene ID" value="Tpen_1852"/>
</dbReference>
<dbReference type="EMBL" id="CP000506">
    <property type="protein sequence ID" value="ABL79247.1"/>
    <property type="molecule type" value="Genomic_DNA"/>
</dbReference>
<dbReference type="GeneID" id="4600329"/>
<protein>
    <submittedName>
        <fullName evidence="2">Uncharacterized protein</fullName>
    </submittedName>
</protein>
<dbReference type="GO" id="GO:0006355">
    <property type="term" value="P:regulation of DNA-templated transcription"/>
    <property type="evidence" value="ECO:0007669"/>
    <property type="project" value="InterPro"/>
</dbReference>
<dbReference type="Proteomes" id="UP000000641">
    <property type="component" value="Plasmid pTPEN01"/>
</dbReference>
<dbReference type="AlphaFoldDB" id="A1S1B7"/>
<keyword evidence="1" id="KW-0175">Coiled coil</keyword>
<name>A1S1B7_THEPD</name>
<geneLocation type="plasmid" evidence="2 3">
    <name>pTPEN01</name>
</geneLocation>
<dbReference type="SUPFAM" id="SSF47598">
    <property type="entry name" value="Ribbon-helix-helix"/>
    <property type="match status" value="1"/>
</dbReference>
<dbReference type="InterPro" id="IPR010985">
    <property type="entry name" value="Ribbon_hlx_hlx"/>
</dbReference>
<accession>A1S1B7</accession>
<reference evidence="3" key="1">
    <citation type="journal article" date="2008" name="J. Bacteriol.">
        <title>Genome sequence of Thermofilum pendens reveals an exceptional loss of biosynthetic pathways without genome reduction.</title>
        <authorList>
            <person name="Anderson I."/>
            <person name="Rodriguez J."/>
            <person name="Susanti D."/>
            <person name="Porat I."/>
            <person name="Reich C."/>
            <person name="Ulrich L.E."/>
            <person name="Elkins J.G."/>
            <person name="Mavromatis K."/>
            <person name="Lykidis A."/>
            <person name="Kim E."/>
            <person name="Thompson L.S."/>
            <person name="Nolan M."/>
            <person name="Land M."/>
            <person name="Copeland A."/>
            <person name="Lapidus A."/>
            <person name="Lucas S."/>
            <person name="Detter C."/>
            <person name="Zhulin I.B."/>
            <person name="Olsen G.J."/>
            <person name="Whitman W."/>
            <person name="Mukhopadhyay B."/>
            <person name="Bristow J."/>
            <person name="Kyrpides N."/>
        </authorList>
    </citation>
    <scope>NUCLEOTIDE SEQUENCE [LARGE SCALE GENOMIC DNA]</scope>
    <source>
        <strain evidence="3">DSM 2475 / Hrk 5</strain>
        <plasmid evidence="3">pTPEN01</plasmid>
    </source>
</reference>
<evidence type="ECO:0000313" key="2">
    <source>
        <dbReference type="EMBL" id="ABL79247.1"/>
    </source>
</evidence>
<dbReference type="HOGENOM" id="CLU_1080189_0_0_2"/>
<dbReference type="RefSeq" id="WP_011751372.1">
    <property type="nucleotide sequence ID" value="NC_008696.1"/>
</dbReference>
<feature type="coiled-coil region" evidence="1">
    <location>
        <begin position="212"/>
        <end position="246"/>
    </location>
</feature>
<evidence type="ECO:0000256" key="1">
    <source>
        <dbReference type="SAM" id="Coils"/>
    </source>
</evidence>
<keyword evidence="2" id="KW-0614">Plasmid</keyword>
<gene>
    <name evidence="2" type="ordered locus">Tpen_1852</name>
</gene>